<dbReference type="AlphaFoldDB" id="A0A0F9H6T2"/>
<evidence type="ECO:0000313" key="1">
    <source>
        <dbReference type="EMBL" id="KKL77335.1"/>
    </source>
</evidence>
<feature type="non-terminal residue" evidence="1">
    <location>
        <position position="230"/>
    </location>
</feature>
<protein>
    <submittedName>
        <fullName evidence="1">Uncharacterized protein</fullName>
    </submittedName>
</protein>
<name>A0A0F9H6T2_9ZZZZ</name>
<comment type="caution">
    <text evidence="1">The sequence shown here is derived from an EMBL/GenBank/DDBJ whole genome shotgun (WGS) entry which is preliminary data.</text>
</comment>
<accession>A0A0F9H6T2</accession>
<dbReference type="EMBL" id="LAZR01023780">
    <property type="protein sequence ID" value="KKL77335.1"/>
    <property type="molecule type" value="Genomic_DNA"/>
</dbReference>
<reference evidence="1" key="1">
    <citation type="journal article" date="2015" name="Nature">
        <title>Complex archaea that bridge the gap between prokaryotes and eukaryotes.</title>
        <authorList>
            <person name="Spang A."/>
            <person name="Saw J.H."/>
            <person name="Jorgensen S.L."/>
            <person name="Zaremba-Niedzwiedzka K."/>
            <person name="Martijn J."/>
            <person name="Lind A.E."/>
            <person name="van Eijk R."/>
            <person name="Schleper C."/>
            <person name="Guy L."/>
            <person name="Ettema T.J."/>
        </authorList>
    </citation>
    <scope>NUCLEOTIDE SEQUENCE</scope>
</reference>
<gene>
    <name evidence="1" type="ORF">LCGC14_2035900</name>
</gene>
<organism evidence="1">
    <name type="scientific">marine sediment metagenome</name>
    <dbReference type="NCBI Taxonomy" id="412755"/>
    <lineage>
        <taxon>unclassified sequences</taxon>
        <taxon>metagenomes</taxon>
        <taxon>ecological metagenomes</taxon>
    </lineage>
</organism>
<proteinExistence type="predicted"/>
<sequence>MSSYKKRNQGIPNVILSSNELTMLLNELYLDSNTYFTIVDCLYGLNLVNIHISDRIEIELGITLNDIRDAYNKVPNDLREEYPSKSRFFEIFTKSGFYFEIYQKEFEELINEIEKVNILEGDIPIAIGFDTCLYYDQLFTQLSKLLEQRYRKPKYPIYFLLSEGVKNELITYEYKYKVNDIEKLKDNSAHPGMIEEFFNQNKFRARIKHLGHMDFLKCDENVYSKIVEED</sequence>